<accession>A0A699ZK49</accession>
<reference evidence="11 12" key="1">
    <citation type="submission" date="2020-02" db="EMBL/GenBank/DDBJ databases">
        <title>Draft genome sequence of Haematococcus lacustris strain NIES-144.</title>
        <authorList>
            <person name="Morimoto D."/>
            <person name="Nakagawa S."/>
            <person name="Yoshida T."/>
            <person name="Sawayama S."/>
        </authorList>
    </citation>
    <scope>NUCLEOTIDE SEQUENCE [LARGE SCALE GENOMIC DNA]</scope>
    <source>
        <strain evidence="11 12">NIES-144</strain>
    </source>
</reference>
<keyword evidence="5" id="KW-0732">Signal</keyword>
<protein>
    <recommendedName>
        <fullName evidence="10">Transmembrane 9 superfamily member</fullName>
    </recommendedName>
</protein>
<feature type="transmembrane region" description="Helical" evidence="10">
    <location>
        <begin position="86"/>
        <end position="105"/>
    </location>
</feature>
<dbReference type="GO" id="GO:0000139">
    <property type="term" value="C:Golgi membrane"/>
    <property type="evidence" value="ECO:0007669"/>
    <property type="project" value="UniProtKB-SubCell"/>
</dbReference>
<evidence type="ECO:0000256" key="10">
    <source>
        <dbReference type="RuleBase" id="RU363079"/>
    </source>
</evidence>
<evidence type="ECO:0000313" key="12">
    <source>
        <dbReference type="Proteomes" id="UP000485058"/>
    </source>
</evidence>
<feature type="transmembrane region" description="Helical" evidence="10">
    <location>
        <begin position="111"/>
        <end position="141"/>
    </location>
</feature>
<sequence>MRDGKLVESSGACQEGPMRGMAGLAVPAKQRRAPGGVWPQAPWGPCQWACTLASWPCEISVLCTYVQLCAEDYQWWWSSFRRGGSVAIYFAIYALGFLLSTLATLDGFLPVLIYVCYMTIAVTSTYFAMGMVGFTSSWAFVHAIFGAIKSD</sequence>
<comment type="subcellular location">
    <subcellularLocation>
        <location evidence="1">Endosome membrane</location>
        <topology evidence="1">Multi-pass membrane protein</topology>
    </subcellularLocation>
    <subcellularLocation>
        <location evidence="2">Golgi apparatus membrane</location>
        <topology evidence="2">Multi-pass membrane protein</topology>
    </subcellularLocation>
</comment>
<evidence type="ECO:0000256" key="9">
    <source>
        <dbReference type="ARBA" id="ARBA00023136"/>
    </source>
</evidence>
<evidence type="ECO:0000256" key="3">
    <source>
        <dbReference type="ARBA" id="ARBA00005227"/>
    </source>
</evidence>
<dbReference type="InterPro" id="IPR004240">
    <property type="entry name" value="EMP70"/>
</dbReference>
<evidence type="ECO:0000256" key="2">
    <source>
        <dbReference type="ARBA" id="ARBA00004653"/>
    </source>
</evidence>
<dbReference type="AlphaFoldDB" id="A0A699ZK49"/>
<dbReference type="Pfam" id="PF02990">
    <property type="entry name" value="EMP70"/>
    <property type="match status" value="1"/>
</dbReference>
<evidence type="ECO:0000313" key="11">
    <source>
        <dbReference type="EMBL" id="GFH19356.1"/>
    </source>
</evidence>
<evidence type="ECO:0000256" key="7">
    <source>
        <dbReference type="ARBA" id="ARBA00022989"/>
    </source>
</evidence>
<evidence type="ECO:0000256" key="8">
    <source>
        <dbReference type="ARBA" id="ARBA00023034"/>
    </source>
</evidence>
<keyword evidence="6" id="KW-0967">Endosome</keyword>
<evidence type="ECO:0000256" key="1">
    <source>
        <dbReference type="ARBA" id="ARBA00004337"/>
    </source>
</evidence>
<evidence type="ECO:0000256" key="6">
    <source>
        <dbReference type="ARBA" id="ARBA00022753"/>
    </source>
</evidence>
<dbReference type="GO" id="GO:0072657">
    <property type="term" value="P:protein localization to membrane"/>
    <property type="evidence" value="ECO:0007669"/>
    <property type="project" value="TreeGrafter"/>
</dbReference>
<proteinExistence type="inferred from homology"/>
<organism evidence="11 12">
    <name type="scientific">Haematococcus lacustris</name>
    <name type="common">Green alga</name>
    <name type="synonym">Haematococcus pluvialis</name>
    <dbReference type="NCBI Taxonomy" id="44745"/>
    <lineage>
        <taxon>Eukaryota</taxon>
        <taxon>Viridiplantae</taxon>
        <taxon>Chlorophyta</taxon>
        <taxon>core chlorophytes</taxon>
        <taxon>Chlorophyceae</taxon>
        <taxon>CS clade</taxon>
        <taxon>Chlamydomonadales</taxon>
        <taxon>Haematococcaceae</taxon>
        <taxon>Haematococcus</taxon>
    </lineage>
</organism>
<gene>
    <name evidence="11" type="ORF">HaLaN_16293</name>
</gene>
<comment type="caution">
    <text evidence="11">The sequence shown here is derived from an EMBL/GenBank/DDBJ whole genome shotgun (WGS) entry which is preliminary data.</text>
</comment>
<keyword evidence="7 10" id="KW-1133">Transmembrane helix</keyword>
<dbReference type="Proteomes" id="UP000485058">
    <property type="component" value="Unassembled WGS sequence"/>
</dbReference>
<keyword evidence="12" id="KW-1185">Reference proteome</keyword>
<keyword evidence="8" id="KW-0333">Golgi apparatus</keyword>
<name>A0A699ZK49_HAELA</name>
<dbReference type="PANTHER" id="PTHR10766:SF55">
    <property type="entry name" value="TRANSMEMBRANE 9 SUPERFAMILY MEMBER 4"/>
    <property type="match status" value="1"/>
</dbReference>
<comment type="caution">
    <text evidence="10">Lacks conserved residue(s) required for the propagation of feature annotation.</text>
</comment>
<dbReference type="EMBL" id="BLLF01001448">
    <property type="protein sequence ID" value="GFH19356.1"/>
    <property type="molecule type" value="Genomic_DNA"/>
</dbReference>
<comment type="similarity">
    <text evidence="3 10">Belongs to the nonaspanin (TM9SF) (TC 9.A.2) family.</text>
</comment>
<keyword evidence="9 10" id="KW-0472">Membrane</keyword>
<dbReference type="GO" id="GO:0010008">
    <property type="term" value="C:endosome membrane"/>
    <property type="evidence" value="ECO:0007669"/>
    <property type="project" value="UniProtKB-SubCell"/>
</dbReference>
<keyword evidence="4 10" id="KW-0812">Transmembrane</keyword>
<evidence type="ECO:0000256" key="4">
    <source>
        <dbReference type="ARBA" id="ARBA00022692"/>
    </source>
</evidence>
<evidence type="ECO:0000256" key="5">
    <source>
        <dbReference type="ARBA" id="ARBA00022729"/>
    </source>
</evidence>
<dbReference type="PANTHER" id="PTHR10766">
    <property type="entry name" value="TRANSMEMBRANE 9 SUPERFAMILY PROTEIN"/>
    <property type="match status" value="1"/>
</dbReference>